<dbReference type="HOGENOM" id="CLU_171245_0_0_1"/>
<reference evidence="2" key="1">
    <citation type="journal article" date="2014" name="Proc. Natl. Acad. Sci. U.S.A.">
        <title>Extensive sampling of basidiomycete genomes demonstrates inadequacy of the white-rot/brown-rot paradigm for wood decay fungi.</title>
        <authorList>
            <person name="Riley R."/>
            <person name="Salamov A.A."/>
            <person name="Brown D.W."/>
            <person name="Nagy L.G."/>
            <person name="Floudas D."/>
            <person name="Held B.W."/>
            <person name="Levasseur A."/>
            <person name="Lombard V."/>
            <person name="Morin E."/>
            <person name="Otillar R."/>
            <person name="Lindquist E.A."/>
            <person name="Sun H."/>
            <person name="LaButti K.M."/>
            <person name="Schmutz J."/>
            <person name="Jabbour D."/>
            <person name="Luo H."/>
            <person name="Baker S.E."/>
            <person name="Pisabarro A.G."/>
            <person name="Walton J.D."/>
            <person name="Blanchette R.A."/>
            <person name="Henrissat B."/>
            <person name="Martin F."/>
            <person name="Cullen D."/>
            <person name="Hibbett D.S."/>
            <person name="Grigoriev I.V."/>
        </authorList>
    </citation>
    <scope>NUCLEOTIDE SEQUENCE [LARGE SCALE GENOMIC DNA]</scope>
    <source>
        <strain evidence="2">CBS 339.88</strain>
    </source>
</reference>
<dbReference type="OrthoDB" id="3054012at2759"/>
<dbReference type="Proteomes" id="UP000027222">
    <property type="component" value="Unassembled WGS sequence"/>
</dbReference>
<organism evidence="1 2">
    <name type="scientific">Galerina marginata (strain CBS 339.88)</name>
    <dbReference type="NCBI Taxonomy" id="685588"/>
    <lineage>
        <taxon>Eukaryota</taxon>
        <taxon>Fungi</taxon>
        <taxon>Dikarya</taxon>
        <taxon>Basidiomycota</taxon>
        <taxon>Agaricomycotina</taxon>
        <taxon>Agaricomycetes</taxon>
        <taxon>Agaricomycetidae</taxon>
        <taxon>Agaricales</taxon>
        <taxon>Agaricineae</taxon>
        <taxon>Strophariaceae</taxon>
        <taxon>Galerina</taxon>
    </lineage>
</organism>
<dbReference type="AlphaFoldDB" id="A0A067TSQ7"/>
<protein>
    <submittedName>
        <fullName evidence="1">Uncharacterized protein</fullName>
    </submittedName>
</protein>
<accession>A0A067TSQ7</accession>
<dbReference type="EMBL" id="KL142370">
    <property type="protein sequence ID" value="KDR81968.1"/>
    <property type="molecule type" value="Genomic_DNA"/>
</dbReference>
<gene>
    <name evidence="1" type="ORF">GALMADRAFT_240330</name>
</gene>
<evidence type="ECO:0000313" key="2">
    <source>
        <dbReference type="Proteomes" id="UP000027222"/>
    </source>
</evidence>
<name>A0A067TSQ7_GALM3</name>
<keyword evidence="2" id="KW-1185">Reference proteome</keyword>
<sequence length="100" mass="10586">MPTANSPLPCVTIVGRGPSDQYKTILTNLSYPSRLHTHVPWAGPSAPLVISKTESVRYQTSFVPTNGTSGAAVAGSAGSGFHASFEAHIWSLIKRFISVC</sequence>
<evidence type="ECO:0000313" key="1">
    <source>
        <dbReference type="EMBL" id="KDR81968.1"/>
    </source>
</evidence>
<proteinExistence type="predicted"/>